<dbReference type="InterPro" id="IPR001182">
    <property type="entry name" value="FtsW/RodA"/>
</dbReference>
<feature type="transmembrane region" description="Helical" evidence="22">
    <location>
        <begin position="202"/>
        <end position="221"/>
    </location>
</feature>
<evidence type="ECO:0000256" key="17">
    <source>
        <dbReference type="ARBA" id="ARBA00041185"/>
    </source>
</evidence>
<keyword evidence="3" id="KW-1003">Cell membrane</keyword>
<evidence type="ECO:0000313" key="23">
    <source>
        <dbReference type="EMBL" id="KPL87204.1"/>
    </source>
</evidence>
<keyword evidence="9" id="KW-0573">Peptidoglycan synthesis</keyword>
<evidence type="ECO:0000256" key="18">
    <source>
        <dbReference type="ARBA" id="ARBA00041418"/>
    </source>
</evidence>
<dbReference type="GO" id="GO:0008955">
    <property type="term" value="F:peptidoglycan glycosyltransferase activity"/>
    <property type="evidence" value="ECO:0007669"/>
    <property type="project" value="UniProtKB-EC"/>
</dbReference>
<keyword evidence="8" id="KW-0133">Cell shape</keyword>
<feature type="transmembrane region" description="Helical" evidence="22">
    <location>
        <begin position="315"/>
        <end position="338"/>
    </location>
</feature>
<reference evidence="23 24" key="1">
    <citation type="submission" date="2015-07" db="EMBL/GenBank/DDBJ databases">
        <title>Whole genome sequence of Ardenticatena maritima DSM 23922.</title>
        <authorList>
            <person name="Hemp J."/>
            <person name="Ward L.M."/>
            <person name="Pace L.A."/>
            <person name="Fischer W.W."/>
        </authorList>
    </citation>
    <scope>NUCLEOTIDE SEQUENCE [LARGE SCALE GENOMIC DNA]</scope>
    <source>
        <strain evidence="23 24">110S</strain>
    </source>
</reference>
<comment type="function">
    <text evidence="21">Peptidoglycan polymerase that is essential for cell division.</text>
</comment>
<evidence type="ECO:0000256" key="5">
    <source>
        <dbReference type="ARBA" id="ARBA00022676"/>
    </source>
</evidence>
<comment type="subcellular location">
    <subcellularLocation>
        <location evidence="1">Cell membrane</location>
        <topology evidence="1">Multi-pass membrane protein</topology>
    </subcellularLocation>
</comment>
<sequence>MTHATAVNTTERRRFRRAAWQQRRTDYALLVVVLMLLGVGLLMVYSATYSLGYYNFGDSTFYLKRQALWALVGLTAMTLAWRIDYRVWQRYTIPFMAGTLLMLVVLLILGRSRFGATRWLLNGSVQPSELAKLTVILYIAHWASSKGERIRDVRVGLIPFAVLVGIVCGLILLQPDFSTSLLIGATAGIMFFIAGADLKQFLSGGAIAAATLYMVATRAGYRSARIQAFKDPFAYADSVGYQISQTLIALASGGIFGQGLGTSRGDVGTLPAGHTDVIFAILGQELGLVAGLFVLGLFLFFGYRGYRIAATAPDGFGALLACGITTWILLQAAVNVAVVTNTVPFTGIPLPFISFGGSALVTALTGVGLLLSVSRCEAVHEEEARE</sequence>
<keyword evidence="7 22" id="KW-0812">Transmembrane</keyword>
<dbReference type="Pfam" id="PF01098">
    <property type="entry name" value="FTSW_RODA_SPOVE"/>
    <property type="match status" value="1"/>
</dbReference>
<dbReference type="InterPro" id="IPR013437">
    <property type="entry name" value="FtsW"/>
</dbReference>
<dbReference type="EC" id="2.4.99.28" evidence="19"/>
<feature type="transmembrane region" description="Helical" evidence="22">
    <location>
        <begin position="91"/>
        <end position="110"/>
    </location>
</feature>
<evidence type="ECO:0000256" key="3">
    <source>
        <dbReference type="ARBA" id="ARBA00022475"/>
    </source>
</evidence>
<feature type="transmembrane region" description="Helical" evidence="22">
    <location>
        <begin position="27"/>
        <end position="47"/>
    </location>
</feature>
<feature type="transmembrane region" description="Helical" evidence="22">
    <location>
        <begin position="350"/>
        <end position="371"/>
    </location>
</feature>
<accession>A0A0P6XSA8</accession>
<dbReference type="GO" id="GO:0032153">
    <property type="term" value="C:cell division site"/>
    <property type="evidence" value="ECO:0007669"/>
    <property type="project" value="TreeGrafter"/>
</dbReference>
<evidence type="ECO:0000256" key="6">
    <source>
        <dbReference type="ARBA" id="ARBA00022679"/>
    </source>
</evidence>
<dbReference type="PANTHER" id="PTHR30474:SF2">
    <property type="entry name" value="PEPTIDOGLYCAN GLYCOSYLTRANSFERASE FTSW-RELATED"/>
    <property type="match status" value="1"/>
</dbReference>
<comment type="similarity">
    <text evidence="16">Belongs to the SEDS family. FtsW subfamily.</text>
</comment>
<evidence type="ECO:0000256" key="12">
    <source>
        <dbReference type="ARBA" id="ARBA00023306"/>
    </source>
</evidence>
<protein>
    <recommendedName>
        <fullName evidence="17">Probable peptidoglycan glycosyltransferase FtsW</fullName>
        <ecNumber evidence="19">2.4.99.28</ecNumber>
    </recommendedName>
    <alternativeName>
        <fullName evidence="18">Cell division protein FtsW</fullName>
    </alternativeName>
    <alternativeName>
        <fullName evidence="15">Cell wall polymerase</fullName>
    </alternativeName>
    <alternativeName>
        <fullName evidence="14">Peptidoglycan polymerase</fullName>
    </alternativeName>
</protein>
<comment type="catalytic activity">
    <reaction evidence="20">
        <text>[GlcNAc-(1-&gt;4)-Mur2Ac(oyl-L-Ala-gamma-D-Glu-L-Lys-D-Ala-D-Ala)](n)-di-trans,octa-cis-undecaprenyl diphosphate + beta-D-GlcNAc-(1-&gt;4)-Mur2Ac(oyl-L-Ala-gamma-D-Glu-L-Lys-D-Ala-D-Ala)-di-trans,octa-cis-undecaprenyl diphosphate = [GlcNAc-(1-&gt;4)-Mur2Ac(oyl-L-Ala-gamma-D-Glu-L-Lys-D-Ala-D-Ala)](n+1)-di-trans,octa-cis-undecaprenyl diphosphate + di-trans,octa-cis-undecaprenyl diphosphate + H(+)</text>
        <dbReference type="Rhea" id="RHEA:23708"/>
        <dbReference type="Rhea" id="RHEA-COMP:9602"/>
        <dbReference type="Rhea" id="RHEA-COMP:9603"/>
        <dbReference type="ChEBI" id="CHEBI:15378"/>
        <dbReference type="ChEBI" id="CHEBI:58405"/>
        <dbReference type="ChEBI" id="CHEBI:60033"/>
        <dbReference type="ChEBI" id="CHEBI:78435"/>
        <dbReference type="EC" id="2.4.99.28"/>
    </reaction>
</comment>
<evidence type="ECO:0000256" key="13">
    <source>
        <dbReference type="ARBA" id="ARBA00023316"/>
    </source>
</evidence>
<dbReference type="GO" id="GO:0051301">
    <property type="term" value="P:cell division"/>
    <property type="evidence" value="ECO:0007669"/>
    <property type="project" value="UniProtKB-KW"/>
</dbReference>
<evidence type="ECO:0000313" key="24">
    <source>
        <dbReference type="Proteomes" id="UP000050502"/>
    </source>
</evidence>
<dbReference type="AlphaFoldDB" id="A0A0P6XSA8"/>
<evidence type="ECO:0000256" key="19">
    <source>
        <dbReference type="ARBA" id="ARBA00044770"/>
    </source>
</evidence>
<keyword evidence="13" id="KW-0961">Cell wall biogenesis/degradation</keyword>
<dbReference type="NCBIfam" id="TIGR02614">
    <property type="entry name" value="ftsW"/>
    <property type="match status" value="1"/>
</dbReference>
<evidence type="ECO:0000256" key="2">
    <source>
        <dbReference type="ARBA" id="ARBA00004752"/>
    </source>
</evidence>
<organism evidence="23 24">
    <name type="scientific">Ardenticatena maritima</name>
    <dbReference type="NCBI Taxonomy" id="872965"/>
    <lineage>
        <taxon>Bacteria</taxon>
        <taxon>Bacillati</taxon>
        <taxon>Chloroflexota</taxon>
        <taxon>Ardenticatenia</taxon>
        <taxon>Ardenticatenales</taxon>
        <taxon>Ardenticatenaceae</taxon>
        <taxon>Ardenticatena</taxon>
    </lineage>
</organism>
<keyword evidence="11 22" id="KW-0472">Membrane</keyword>
<dbReference type="PATRIC" id="fig|872965.6.peg.2833"/>
<evidence type="ECO:0000256" key="21">
    <source>
        <dbReference type="ARBA" id="ARBA00049966"/>
    </source>
</evidence>
<evidence type="ECO:0000256" key="8">
    <source>
        <dbReference type="ARBA" id="ARBA00022960"/>
    </source>
</evidence>
<evidence type="ECO:0000256" key="15">
    <source>
        <dbReference type="ARBA" id="ARBA00033270"/>
    </source>
</evidence>
<keyword evidence="6" id="KW-0808">Transferase</keyword>
<keyword evidence="10 22" id="KW-1133">Transmembrane helix</keyword>
<evidence type="ECO:0000256" key="16">
    <source>
        <dbReference type="ARBA" id="ARBA00038053"/>
    </source>
</evidence>
<evidence type="ECO:0000256" key="11">
    <source>
        <dbReference type="ARBA" id="ARBA00023136"/>
    </source>
</evidence>
<dbReference type="PANTHER" id="PTHR30474">
    <property type="entry name" value="CELL CYCLE PROTEIN"/>
    <property type="match status" value="1"/>
</dbReference>
<evidence type="ECO:0000256" key="10">
    <source>
        <dbReference type="ARBA" id="ARBA00022989"/>
    </source>
</evidence>
<dbReference type="GO" id="GO:0005886">
    <property type="term" value="C:plasma membrane"/>
    <property type="evidence" value="ECO:0007669"/>
    <property type="project" value="UniProtKB-SubCell"/>
</dbReference>
<dbReference type="Proteomes" id="UP000050502">
    <property type="component" value="Unassembled WGS sequence"/>
</dbReference>
<dbReference type="GO" id="GO:0071555">
    <property type="term" value="P:cell wall organization"/>
    <property type="evidence" value="ECO:0007669"/>
    <property type="project" value="UniProtKB-KW"/>
</dbReference>
<dbReference type="GO" id="GO:0008360">
    <property type="term" value="P:regulation of cell shape"/>
    <property type="evidence" value="ECO:0007669"/>
    <property type="project" value="UniProtKB-KW"/>
</dbReference>
<gene>
    <name evidence="23" type="ORF">SE16_11860</name>
</gene>
<evidence type="ECO:0000256" key="20">
    <source>
        <dbReference type="ARBA" id="ARBA00049902"/>
    </source>
</evidence>
<dbReference type="EMBL" id="LGKN01000006">
    <property type="protein sequence ID" value="KPL87204.1"/>
    <property type="molecule type" value="Genomic_DNA"/>
</dbReference>
<dbReference type="RefSeq" id="WP_060687637.1">
    <property type="nucleotide sequence ID" value="NZ_LGKN01000006.1"/>
</dbReference>
<feature type="transmembrane region" description="Helical" evidence="22">
    <location>
        <begin position="277"/>
        <end position="303"/>
    </location>
</feature>
<evidence type="ECO:0000256" key="9">
    <source>
        <dbReference type="ARBA" id="ARBA00022984"/>
    </source>
</evidence>
<comment type="pathway">
    <text evidence="2">Cell wall biogenesis; peptidoglycan biosynthesis.</text>
</comment>
<feature type="transmembrane region" description="Helical" evidence="22">
    <location>
        <begin position="155"/>
        <end position="173"/>
    </location>
</feature>
<comment type="caution">
    <text evidence="23">The sequence shown here is derived from an EMBL/GenBank/DDBJ whole genome shotgun (WGS) entry which is preliminary data.</text>
</comment>
<dbReference type="GO" id="GO:0009252">
    <property type="term" value="P:peptidoglycan biosynthetic process"/>
    <property type="evidence" value="ECO:0007669"/>
    <property type="project" value="UniProtKB-KW"/>
</dbReference>
<keyword evidence="12" id="KW-0131">Cell cycle</keyword>
<evidence type="ECO:0000256" key="4">
    <source>
        <dbReference type="ARBA" id="ARBA00022618"/>
    </source>
</evidence>
<name>A0A0P6XSA8_9CHLR</name>
<keyword evidence="5" id="KW-0328">Glycosyltransferase</keyword>
<evidence type="ECO:0000256" key="1">
    <source>
        <dbReference type="ARBA" id="ARBA00004651"/>
    </source>
</evidence>
<keyword evidence="4" id="KW-0132">Cell division</keyword>
<feature type="transmembrane region" description="Helical" evidence="22">
    <location>
        <begin position="233"/>
        <end position="257"/>
    </location>
</feature>
<evidence type="ECO:0000256" key="7">
    <source>
        <dbReference type="ARBA" id="ARBA00022692"/>
    </source>
</evidence>
<evidence type="ECO:0000256" key="22">
    <source>
        <dbReference type="SAM" id="Phobius"/>
    </source>
</evidence>
<dbReference type="GO" id="GO:0015648">
    <property type="term" value="F:lipid-linked peptidoglycan transporter activity"/>
    <property type="evidence" value="ECO:0007669"/>
    <property type="project" value="TreeGrafter"/>
</dbReference>
<proteinExistence type="inferred from homology"/>
<evidence type="ECO:0000256" key="14">
    <source>
        <dbReference type="ARBA" id="ARBA00032370"/>
    </source>
</evidence>